<organism evidence="4 5">
    <name type="scientific">Termitidicoccus mucosus</name>
    <dbReference type="NCBI Taxonomy" id="1184151"/>
    <lineage>
        <taxon>Bacteria</taxon>
        <taxon>Pseudomonadati</taxon>
        <taxon>Verrucomicrobiota</taxon>
        <taxon>Opitutia</taxon>
        <taxon>Opitutales</taxon>
        <taxon>Opitutaceae</taxon>
        <taxon>Termitidicoccus</taxon>
    </lineage>
</organism>
<dbReference type="Gene3D" id="2.120.10.30">
    <property type="entry name" value="TolB, C-terminal domain"/>
    <property type="match status" value="4"/>
</dbReference>
<evidence type="ECO:0000256" key="2">
    <source>
        <dbReference type="SAM" id="MobiDB-lite"/>
    </source>
</evidence>
<keyword evidence="5" id="KW-1185">Reference proteome</keyword>
<feature type="domain" description="SMP-30/Gluconolactonase/LRE-like region" evidence="3">
    <location>
        <begin position="376"/>
        <end position="465"/>
    </location>
</feature>
<name>A0A178IEN4_9BACT</name>
<evidence type="ECO:0000256" key="1">
    <source>
        <dbReference type="ARBA" id="ARBA00022737"/>
    </source>
</evidence>
<evidence type="ECO:0000313" key="5">
    <source>
        <dbReference type="Proteomes" id="UP000078486"/>
    </source>
</evidence>
<gene>
    <name evidence="4" type="ORF">AW736_22825</name>
</gene>
<dbReference type="InterPro" id="IPR011042">
    <property type="entry name" value="6-blade_b-propeller_TolB-like"/>
</dbReference>
<feature type="compositionally biased region" description="Gly residues" evidence="2">
    <location>
        <begin position="473"/>
        <end position="482"/>
    </location>
</feature>
<feature type="region of interest" description="Disordered" evidence="2">
    <location>
        <begin position="459"/>
        <end position="498"/>
    </location>
</feature>
<sequence>MSKTTAEPKGYLAGVQARNGVIHLVSSGVYYSFNEAWIKAPFSTGVDLSPSDLAPPGDQTVFANQSLSLHATVADGFVVSIQWQVSTDGGATWRDIGTDSGDVGIYSGEGTATLAIDCVTAGMNGWRHRYVASTAPGNGVPSTVSILTVNPSYFEGPSAIVADQSGDLYVADRAAHAIRRITGVNKTHLFAGSTAGQPGATDATGTAARFNEPSALAVRSGTLFVADGGNHAIRAISAVAAVTTFAGKTGESGFADGAATIARFNHPGGIAFDSASNAYVADTGNHAIRKIALDGTVSTIAGAIPVFFNSPTGIAVSKNGDHLYVADTGNHAIRAIALPDGAVTTFAGVSGTAGCTEGAPGQTLLDSPSGLLIDGEDTLYVADTGNSRILEITASGSSRTLAGNPGFAGFQDGSTSSAWFDHPGGITMDSSGNLYIADTGNAVIRKIALSGSVSTLILTSTTAPTPPPDPDGNGSGNTGGDAGQHLPERMDFSRGGGGGGGGAPSVWFLFTCVVTTALRFRKKWFLDVVRENGGDGE</sequence>
<comment type="caution">
    <text evidence="4">The sequence shown here is derived from an EMBL/GenBank/DDBJ whole genome shotgun (WGS) entry which is preliminary data.</text>
</comment>
<dbReference type="Proteomes" id="UP000078486">
    <property type="component" value="Unassembled WGS sequence"/>
</dbReference>
<dbReference type="SUPFAM" id="SSF101898">
    <property type="entry name" value="NHL repeat"/>
    <property type="match status" value="1"/>
</dbReference>
<keyword evidence="1" id="KW-0677">Repeat</keyword>
<dbReference type="Pfam" id="PF01436">
    <property type="entry name" value="NHL"/>
    <property type="match status" value="2"/>
</dbReference>
<reference evidence="4 5" key="1">
    <citation type="submission" date="2016-01" db="EMBL/GenBank/DDBJ databases">
        <title>High potential of lignocellulose degradation of a new Verrucomicrobia species.</title>
        <authorList>
            <person name="Wang Y."/>
            <person name="Shi Y."/>
            <person name="Qiu Z."/>
            <person name="Liu S."/>
            <person name="Yang H."/>
        </authorList>
    </citation>
    <scope>NUCLEOTIDE SEQUENCE [LARGE SCALE GENOMIC DNA]</scope>
    <source>
        <strain evidence="4 5">TSB47</strain>
    </source>
</reference>
<evidence type="ECO:0000313" key="4">
    <source>
        <dbReference type="EMBL" id="OAM87529.1"/>
    </source>
</evidence>
<dbReference type="Pfam" id="PF08450">
    <property type="entry name" value="SGL"/>
    <property type="match status" value="1"/>
</dbReference>
<dbReference type="EMBL" id="LRRQ01000170">
    <property type="protein sequence ID" value="OAM87529.1"/>
    <property type="molecule type" value="Genomic_DNA"/>
</dbReference>
<protein>
    <recommendedName>
        <fullName evidence="3">SMP-30/Gluconolactonase/LRE-like region domain-containing protein</fullName>
    </recommendedName>
</protein>
<dbReference type="InterPro" id="IPR001258">
    <property type="entry name" value="NHL_repeat"/>
</dbReference>
<proteinExistence type="predicted"/>
<accession>A0A178IEN4</accession>
<dbReference type="PANTHER" id="PTHR13833">
    <property type="match status" value="1"/>
</dbReference>
<evidence type="ECO:0000259" key="3">
    <source>
        <dbReference type="Pfam" id="PF08450"/>
    </source>
</evidence>
<dbReference type="STRING" id="1184151.AW736_22825"/>
<dbReference type="AlphaFoldDB" id="A0A178IEN4"/>
<dbReference type="InterPro" id="IPR013658">
    <property type="entry name" value="SGL"/>
</dbReference>
<dbReference type="PANTHER" id="PTHR13833:SF71">
    <property type="entry name" value="NHL DOMAIN-CONTAINING PROTEIN"/>
    <property type="match status" value="1"/>
</dbReference>